<dbReference type="Proteomes" id="UP000321129">
    <property type="component" value="Unassembled WGS sequence"/>
</dbReference>
<sequence>MDRAGVLAALVAQAERPPNSAVQDMVTLRAVIEEASEMGAQRALKSIGLSDADAGEDIEELRELLGAWRAAKKSAVKSAIGWVLHGLLALLLVGLAVRFGLGDLV</sequence>
<dbReference type="OrthoDB" id="7427743at2"/>
<evidence type="ECO:0000313" key="2">
    <source>
        <dbReference type="EMBL" id="TXC68181.1"/>
    </source>
</evidence>
<dbReference type="Pfam" id="PF19622">
    <property type="entry name" value="DUF6127"/>
    <property type="match status" value="1"/>
</dbReference>
<dbReference type="EMBL" id="VOPY01000003">
    <property type="protein sequence ID" value="TXC68181.1"/>
    <property type="molecule type" value="Genomic_DNA"/>
</dbReference>
<dbReference type="AlphaFoldDB" id="A0A5C6U7V1"/>
<gene>
    <name evidence="2" type="ORF">FSZ31_10815</name>
</gene>
<accession>A0A5C6U7V1</accession>
<evidence type="ECO:0000256" key="1">
    <source>
        <dbReference type="SAM" id="Phobius"/>
    </source>
</evidence>
<keyword evidence="1" id="KW-1133">Transmembrane helix</keyword>
<feature type="transmembrane region" description="Helical" evidence="1">
    <location>
        <begin position="79"/>
        <end position="101"/>
    </location>
</feature>
<comment type="caution">
    <text evidence="2">The sequence shown here is derived from an EMBL/GenBank/DDBJ whole genome shotgun (WGS) entry which is preliminary data.</text>
</comment>
<name>A0A5C6U7V1_9SPHN</name>
<protein>
    <submittedName>
        <fullName evidence="2">Uncharacterized protein</fullName>
    </submittedName>
</protein>
<evidence type="ECO:0000313" key="3">
    <source>
        <dbReference type="Proteomes" id="UP000321129"/>
    </source>
</evidence>
<keyword evidence="3" id="KW-1185">Reference proteome</keyword>
<keyword evidence="1" id="KW-0812">Transmembrane</keyword>
<keyword evidence="1" id="KW-0472">Membrane</keyword>
<organism evidence="2 3">
    <name type="scientific">Flavisphingopyxis soli</name>
    <dbReference type="NCBI Taxonomy" id="2601267"/>
    <lineage>
        <taxon>Bacteria</taxon>
        <taxon>Pseudomonadati</taxon>
        <taxon>Pseudomonadota</taxon>
        <taxon>Alphaproteobacteria</taxon>
        <taxon>Sphingomonadales</taxon>
        <taxon>Sphingopyxidaceae</taxon>
        <taxon>Flavisphingopyxis</taxon>
    </lineage>
</organism>
<reference evidence="2 3" key="1">
    <citation type="submission" date="2019-08" db="EMBL/GenBank/DDBJ databases">
        <title>Sphingorhabdus soil sp. nov., isolated from arctic soil.</title>
        <authorList>
            <person name="Liu Y."/>
        </authorList>
    </citation>
    <scope>NUCLEOTIDE SEQUENCE [LARGE SCALE GENOMIC DNA]</scope>
    <source>
        <strain evidence="2 3">D-2Q-5-6</strain>
    </source>
</reference>
<proteinExistence type="predicted"/>
<dbReference type="InterPro" id="IPR046130">
    <property type="entry name" value="DUF6127"/>
</dbReference>
<dbReference type="RefSeq" id="WP_147123401.1">
    <property type="nucleotide sequence ID" value="NZ_VOPY01000003.1"/>
</dbReference>